<name>A0A558F3T8_9GAMM</name>
<dbReference type="InterPro" id="IPR021190">
    <property type="entry name" value="Pept_M10A"/>
</dbReference>
<dbReference type="EMBL" id="VMTP01000067">
    <property type="protein sequence ID" value="TVT80222.1"/>
    <property type="molecule type" value="Genomic_DNA"/>
</dbReference>
<dbReference type="Proteomes" id="UP000316981">
    <property type="component" value="Unassembled WGS sequence"/>
</dbReference>
<gene>
    <name evidence="8" type="ORF">FPV60_12780</name>
</gene>
<accession>A0A558F3T8</accession>
<dbReference type="GO" id="GO:0031012">
    <property type="term" value="C:extracellular matrix"/>
    <property type="evidence" value="ECO:0007669"/>
    <property type="project" value="InterPro"/>
</dbReference>
<dbReference type="SMART" id="SM00235">
    <property type="entry name" value="ZnMc"/>
    <property type="match status" value="1"/>
</dbReference>
<evidence type="ECO:0000256" key="4">
    <source>
        <dbReference type="ARBA" id="ARBA00022833"/>
    </source>
</evidence>
<feature type="signal peptide" evidence="6">
    <location>
        <begin position="1"/>
        <end position="22"/>
    </location>
</feature>
<dbReference type="Pfam" id="PF00413">
    <property type="entry name" value="Peptidase_M10"/>
    <property type="match status" value="1"/>
</dbReference>
<dbReference type="InterPro" id="IPR006026">
    <property type="entry name" value="Peptidase_Metallo"/>
</dbReference>
<keyword evidence="4" id="KW-0862">Zinc</keyword>
<dbReference type="SUPFAM" id="SSF55486">
    <property type="entry name" value="Metalloproteases ('zincins'), catalytic domain"/>
    <property type="match status" value="1"/>
</dbReference>
<keyword evidence="3" id="KW-0378">Hydrolase</keyword>
<keyword evidence="8" id="KW-0482">Metalloprotease</keyword>
<dbReference type="GO" id="GO:0008270">
    <property type="term" value="F:zinc ion binding"/>
    <property type="evidence" value="ECO:0007669"/>
    <property type="project" value="InterPro"/>
</dbReference>
<evidence type="ECO:0000256" key="5">
    <source>
        <dbReference type="SAM" id="Coils"/>
    </source>
</evidence>
<evidence type="ECO:0000256" key="1">
    <source>
        <dbReference type="ARBA" id="ARBA00022670"/>
    </source>
</evidence>
<dbReference type="GO" id="GO:0006508">
    <property type="term" value="P:proteolysis"/>
    <property type="evidence" value="ECO:0007669"/>
    <property type="project" value="UniProtKB-KW"/>
</dbReference>
<protein>
    <submittedName>
        <fullName evidence="8">Matrixin family metalloprotease</fullName>
    </submittedName>
</protein>
<feature type="coiled-coil region" evidence="5">
    <location>
        <begin position="108"/>
        <end position="197"/>
    </location>
</feature>
<reference evidence="8 9" key="1">
    <citation type="submission" date="2019-07" db="EMBL/GenBank/DDBJ databases">
        <title>Draft Genome Sequence of the first blaOXA-58-Harboring Acinetobacter colistiniresistens clinical isolate from Brazil.</title>
        <authorList>
            <person name="Favaro L.S."/>
            <person name="Paula-Petroli S.B."/>
            <person name="Moura C.F."/>
            <person name="Tognim M.C.B."/>
            <person name="Venancio E.J."/>
            <person name="Yamada-Ogatta S.F."/>
            <person name="Carrara-Marroni F.E."/>
        </authorList>
    </citation>
    <scope>NUCLEOTIDE SEQUENCE [LARGE SCALE GENOMIC DNA]</scope>
    <source>
        <strain evidence="8 9">DL</strain>
    </source>
</reference>
<keyword evidence="1 8" id="KW-0645">Protease</keyword>
<dbReference type="InterPro" id="IPR001818">
    <property type="entry name" value="Pept_M10_metallopeptidase"/>
</dbReference>
<dbReference type="GO" id="GO:0004222">
    <property type="term" value="F:metalloendopeptidase activity"/>
    <property type="evidence" value="ECO:0007669"/>
    <property type="project" value="InterPro"/>
</dbReference>
<keyword evidence="6" id="KW-0732">Signal</keyword>
<evidence type="ECO:0000256" key="6">
    <source>
        <dbReference type="SAM" id="SignalP"/>
    </source>
</evidence>
<proteinExistence type="predicted"/>
<dbReference type="Gene3D" id="3.40.390.10">
    <property type="entry name" value="Collagenase (Catalytic Domain)"/>
    <property type="match status" value="1"/>
</dbReference>
<keyword evidence="2" id="KW-0479">Metal-binding</keyword>
<feature type="domain" description="Peptidase metallopeptidase" evidence="7">
    <location>
        <begin position="158"/>
        <end position="300"/>
    </location>
</feature>
<evidence type="ECO:0000313" key="9">
    <source>
        <dbReference type="Proteomes" id="UP000316981"/>
    </source>
</evidence>
<evidence type="ECO:0000256" key="3">
    <source>
        <dbReference type="ARBA" id="ARBA00022801"/>
    </source>
</evidence>
<feature type="chain" id="PRO_5021885652" evidence="6">
    <location>
        <begin position="23"/>
        <end position="302"/>
    </location>
</feature>
<evidence type="ECO:0000259" key="7">
    <source>
        <dbReference type="SMART" id="SM00235"/>
    </source>
</evidence>
<dbReference type="PRINTS" id="PR00138">
    <property type="entry name" value="MATRIXIN"/>
</dbReference>
<evidence type="ECO:0000256" key="2">
    <source>
        <dbReference type="ARBA" id="ARBA00022723"/>
    </source>
</evidence>
<sequence length="302" mass="34667">MRLLSLLLATCFTVLAPVSALAKIPSSASASSQVRYSTEQPLRYRIAELDPRLNIDQQQMVELSKQAAAIWENNTGQKYFVYDPEAEFVINLVFDQRQLRSMKRAESLGQLEQEQQNWLNHNEKLQKVNADLAESSAQLEQQKQAYENQAQQYQLGLAQYKADNSNKTLFASLQKQQRDLQQQAVKLQTKIAEYNHKVQQNQLKAEKSQQVYQELAASVAEFNETFKPEVLHKGQFDGKQIFIYEFSSIDDLRLTLAHEFGHALGLKHTRDPKSLMYPRIKDQDAKDFQLTDTDLKLLGLAN</sequence>
<comment type="caution">
    <text evidence="8">The sequence shown here is derived from an EMBL/GenBank/DDBJ whole genome shotgun (WGS) entry which is preliminary data.</text>
</comment>
<dbReference type="RefSeq" id="WP_144583602.1">
    <property type="nucleotide sequence ID" value="NZ_JAYKMA010000002.1"/>
</dbReference>
<dbReference type="AlphaFoldDB" id="A0A558F3T8"/>
<evidence type="ECO:0000313" key="8">
    <source>
        <dbReference type="EMBL" id="TVT80222.1"/>
    </source>
</evidence>
<dbReference type="InterPro" id="IPR024079">
    <property type="entry name" value="MetalloPept_cat_dom_sf"/>
</dbReference>
<organism evidence="8 9">
    <name type="scientific">Acinetobacter colistiniresistens</name>
    <dbReference type="NCBI Taxonomy" id="280145"/>
    <lineage>
        <taxon>Bacteria</taxon>
        <taxon>Pseudomonadati</taxon>
        <taxon>Pseudomonadota</taxon>
        <taxon>Gammaproteobacteria</taxon>
        <taxon>Moraxellales</taxon>
        <taxon>Moraxellaceae</taxon>
        <taxon>Acinetobacter</taxon>
    </lineage>
</organism>
<keyword evidence="5" id="KW-0175">Coiled coil</keyword>